<gene>
    <name evidence="2" type="ORF">UK23_10730</name>
</gene>
<feature type="region of interest" description="Disordered" evidence="1">
    <location>
        <begin position="72"/>
        <end position="97"/>
    </location>
</feature>
<evidence type="ECO:0000313" key="3">
    <source>
        <dbReference type="Proteomes" id="UP000033393"/>
    </source>
</evidence>
<dbReference type="Proteomes" id="UP000033393">
    <property type="component" value="Unassembled WGS sequence"/>
</dbReference>
<keyword evidence="3" id="KW-1185">Reference proteome</keyword>
<evidence type="ECO:0000256" key="1">
    <source>
        <dbReference type="SAM" id="MobiDB-lite"/>
    </source>
</evidence>
<protein>
    <submittedName>
        <fullName evidence="2">Uncharacterized protein</fullName>
    </submittedName>
</protein>
<proteinExistence type="predicted"/>
<evidence type="ECO:0000313" key="2">
    <source>
        <dbReference type="EMBL" id="KJK50456.1"/>
    </source>
</evidence>
<name>A0A0F0H6I5_LENAE</name>
<sequence length="97" mass="10315">MDIQQSPDGRYLAACEGDFSTGALRICDQLTGIVFTEMRADSEPPPAGPACEVVAHLDGWNDHVVPAATTPIFGGPACSRSAPRGHRNTINRRSPNP</sequence>
<comment type="caution">
    <text evidence="2">The sequence shown here is derived from an EMBL/GenBank/DDBJ whole genome shotgun (WGS) entry which is preliminary data.</text>
</comment>
<dbReference type="EMBL" id="JYJG01000059">
    <property type="protein sequence ID" value="KJK50456.1"/>
    <property type="molecule type" value="Genomic_DNA"/>
</dbReference>
<reference evidence="2 3" key="1">
    <citation type="submission" date="2015-02" db="EMBL/GenBank/DDBJ databases">
        <authorList>
            <person name="Ju K.-S."/>
            <person name="Doroghazi J.R."/>
            <person name="Metcalf W."/>
        </authorList>
    </citation>
    <scope>NUCLEOTIDE SEQUENCE [LARGE SCALE GENOMIC DNA]</scope>
    <source>
        <strain evidence="2 3">NRRL B-16140</strain>
    </source>
</reference>
<dbReference type="AlphaFoldDB" id="A0A0F0H6I5"/>
<organism evidence="2 3">
    <name type="scientific">Lentzea aerocolonigenes</name>
    <name type="common">Lechevalieria aerocolonigenes</name>
    <name type="synonym">Saccharothrix aerocolonigenes</name>
    <dbReference type="NCBI Taxonomy" id="68170"/>
    <lineage>
        <taxon>Bacteria</taxon>
        <taxon>Bacillati</taxon>
        <taxon>Actinomycetota</taxon>
        <taxon>Actinomycetes</taxon>
        <taxon>Pseudonocardiales</taxon>
        <taxon>Pseudonocardiaceae</taxon>
        <taxon>Lentzea</taxon>
    </lineage>
</organism>
<accession>A0A0F0H6I5</accession>
<dbReference type="PATRIC" id="fig|68170.10.peg.953"/>